<protein>
    <submittedName>
        <fullName evidence="2">Uncharacterized protein</fullName>
    </submittedName>
</protein>
<reference evidence="3" key="1">
    <citation type="journal article" date="2016" name="Genome Announc.">
        <title>Genome sequence of Ustilaginoidea virens IPU010, a rice pathogenic fungus causing false smut.</title>
        <authorList>
            <person name="Kumagai T."/>
            <person name="Ishii T."/>
            <person name="Terai G."/>
            <person name="Umemura M."/>
            <person name="Machida M."/>
            <person name="Asai K."/>
        </authorList>
    </citation>
    <scope>NUCLEOTIDE SEQUENCE [LARGE SCALE GENOMIC DNA]</scope>
    <source>
        <strain evidence="3">IPU010</strain>
    </source>
</reference>
<dbReference type="EMBL" id="BBTG02000030">
    <property type="protein sequence ID" value="GAO16941.1"/>
    <property type="molecule type" value="Genomic_DNA"/>
</dbReference>
<dbReference type="Proteomes" id="UP000054053">
    <property type="component" value="Unassembled WGS sequence"/>
</dbReference>
<accession>A0A1B5L0M0</accession>
<comment type="caution">
    <text evidence="2">The sequence shown here is derived from an EMBL/GenBank/DDBJ whole genome shotgun (WGS) entry which is preliminary data.</text>
</comment>
<dbReference type="AlphaFoldDB" id="A0A1B5L0M0"/>
<evidence type="ECO:0000313" key="2">
    <source>
        <dbReference type="EMBL" id="GAO16941.1"/>
    </source>
</evidence>
<proteinExistence type="predicted"/>
<evidence type="ECO:0000313" key="3">
    <source>
        <dbReference type="Proteomes" id="UP000054053"/>
    </source>
</evidence>
<gene>
    <name evidence="2" type="ORF">UVI_02046200</name>
</gene>
<name>A0A1B5L0M0_USTVR</name>
<feature type="region of interest" description="Disordered" evidence="1">
    <location>
        <begin position="23"/>
        <end position="75"/>
    </location>
</feature>
<feature type="compositionally biased region" description="Basic and acidic residues" evidence="1">
    <location>
        <begin position="64"/>
        <end position="75"/>
    </location>
</feature>
<organism evidence="2 3">
    <name type="scientific">Ustilaginoidea virens</name>
    <name type="common">Rice false smut fungus</name>
    <name type="synonym">Villosiclava virens</name>
    <dbReference type="NCBI Taxonomy" id="1159556"/>
    <lineage>
        <taxon>Eukaryota</taxon>
        <taxon>Fungi</taxon>
        <taxon>Dikarya</taxon>
        <taxon>Ascomycota</taxon>
        <taxon>Pezizomycotina</taxon>
        <taxon>Sordariomycetes</taxon>
        <taxon>Hypocreomycetidae</taxon>
        <taxon>Hypocreales</taxon>
        <taxon>Clavicipitaceae</taxon>
        <taxon>Ustilaginoidea</taxon>
    </lineage>
</organism>
<sequence length="75" mass="8159">MPQIPARLDHIPHAPLELLGLGEPAVGAPVPQHPAQAPLVLDGHDKGAPRGRLQGHLAQRGGKRRQELLRELPRR</sequence>
<evidence type="ECO:0000256" key="1">
    <source>
        <dbReference type="SAM" id="MobiDB-lite"/>
    </source>
</evidence>